<geneLocation type="plasmid" evidence="3 4">
    <name>megaplasmid</name>
</geneLocation>
<keyword evidence="3" id="KW-0614">Plasmid</keyword>
<evidence type="ECO:0000256" key="2">
    <source>
        <dbReference type="SAM" id="MobiDB-lite"/>
    </source>
</evidence>
<feature type="coiled-coil region" evidence="1">
    <location>
        <begin position="163"/>
        <end position="197"/>
    </location>
</feature>
<dbReference type="EMBL" id="CP001511">
    <property type="protein sequence ID" value="ACS43370.1"/>
    <property type="molecule type" value="Genomic_DNA"/>
</dbReference>
<evidence type="ECO:0000256" key="1">
    <source>
        <dbReference type="SAM" id="Coils"/>
    </source>
</evidence>
<keyword evidence="1" id="KW-0175">Coiled coil</keyword>
<name>C5B4I8_METEA</name>
<dbReference type="RefSeq" id="WP_012753831.1">
    <property type="nucleotide sequence ID" value="NC_012811.1"/>
</dbReference>
<dbReference type="KEGG" id="mea:Mex_2p0523"/>
<evidence type="ECO:0000313" key="3">
    <source>
        <dbReference type="EMBL" id="ACS43370.1"/>
    </source>
</evidence>
<feature type="region of interest" description="Disordered" evidence="2">
    <location>
        <begin position="99"/>
        <end position="149"/>
    </location>
</feature>
<gene>
    <name evidence="3" type="ordered locus">MexAM1_META2p0523</name>
</gene>
<dbReference type="Proteomes" id="UP000009081">
    <property type="component" value="Plasmid megaplasmid"/>
</dbReference>
<dbReference type="HOGENOM" id="CLU_646901_0_0_5"/>
<evidence type="ECO:0000313" key="4">
    <source>
        <dbReference type="Proteomes" id="UP000009081"/>
    </source>
</evidence>
<organism evidence="3 4">
    <name type="scientific">Methylorubrum extorquens (strain ATCC 14718 / DSM 1338 / JCM 2805 / NCIMB 9133 / AM1)</name>
    <name type="common">Methylobacterium extorquens</name>
    <dbReference type="NCBI Taxonomy" id="272630"/>
    <lineage>
        <taxon>Bacteria</taxon>
        <taxon>Pseudomonadati</taxon>
        <taxon>Pseudomonadota</taxon>
        <taxon>Alphaproteobacteria</taxon>
        <taxon>Hyphomicrobiales</taxon>
        <taxon>Methylobacteriaceae</taxon>
        <taxon>Methylorubrum</taxon>
    </lineage>
</organism>
<feature type="compositionally biased region" description="Acidic residues" evidence="2">
    <location>
        <begin position="12"/>
        <end position="22"/>
    </location>
</feature>
<proteinExistence type="predicted"/>
<protein>
    <submittedName>
        <fullName evidence="3">Uncharacterized protein</fullName>
    </submittedName>
</protein>
<feature type="compositionally biased region" description="Low complexity" evidence="2">
    <location>
        <begin position="29"/>
        <end position="38"/>
    </location>
</feature>
<keyword evidence="4" id="KW-1185">Reference proteome</keyword>
<dbReference type="AlphaFoldDB" id="C5B4I8"/>
<sequence>MGFGKKGALAEEAPDDYVEEPFETPSAPPAVFADPVAFEGTESGGGTGLAAGAIEFAPSLALAAANDAAVMSLADPDAASLEARLGEAFAEQAEATLPSAAPVLPQTSSPRVQPPPAGAPHPAAGPADAAPPSPTPSTAQTEDVPDDLPLSADQRRLLDSLGEEERAELRTRLQRERERLEADRRRLEAERKRLEAAGPVTGLAAVAHMLFPRRNTIERRQADFQAREAFLQTGFVGENYFRLKQSDFVRTAAAIAAKQAELGGTVRSYNDAFGATEPGRRYLDRVDRLIAAGMQREAAQAFVAEGNVVGAKEDAEAAARDPRVAAARSAMYETAGILEKTAAKFGADFELLQRNFPDKLDAGGTADVVKAFERIARETPKPVAEPGVPSDRTLEKRLAKMAEGIKDLVEAVTRMIQSIFRPKG</sequence>
<reference evidence="3 4" key="1">
    <citation type="journal article" date="2009" name="PLoS ONE">
        <title>Methylobacterium genome sequences: a reference blueprint to investigate microbial metabolism of C1 compounds from natural and industrial sources.</title>
        <authorList>
            <person name="Vuilleumier S."/>
            <person name="Chistoserdova L."/>
            <person name="Lee M.-C."/>
            <person name="Bringel F."/>
            <person name="Lajus A."/>
            <person name="Zhou Y."/>
            <person name="Gourion B."/>
            <person name="Barbe V."/>
            <person name="Chang J."/>
            <person name="Cruveiller S."/>
            <person name="Dossat C."/>
            <person name="Gillett W."/>
            <person name="Gruffaz C."/>
            <person name="Haugen E."/>
            <person name="Hourcade E."/>
            <person name="Levy R."/>
            <person name="Mangenot S."/>
            <person name="Muller E."/>
            <person name="Nadalig T."/>
            <person name="Pagni M."/>
            <person name="Penny C."/>
            <person name="Peyraud R."/>
            <person name="Robinson D.G."/>
            <person name="Roche D."/>
            <person name="Rouy Z."/>
            <person name="Saenampechek C."/>
            <person name="Salvignol G."/>
            <person name="Vallenet D."/>
            <person name="Wu Z."/>
            <person name="Marx C.J."/>
            <person name="Vorholt J.A."/>
            <person name="Olson M.V."/>
            <person name="Kaul R."/>
            <person name="Weissenbach J."/>
            <person name="Medigue C."/>
            <person name="Lidstrom M.E."/>
        </authorList>
    </citation>
    <scope>NUCLEOTIDE SEQUENCE [LARGE SCALE GENOMIC DNA]</scope>
    <source>
        <strain evidence="4">ATCC 14718 / DSM 1338 / JCM 2805 / NCIMB 9133 / AM1</strain>
    </source>
</reference>
<accession>C5B4I8</accession>
<feature type="region of interest" description="Disordered" evidence="2">
    <location>
        <begin position="1"/>
        <end position="49"/>
    </location>
</feature>